<dbReference type="GO" id="GO:0046872">
    <property type="term" value="F:metal ion binding"/>
    <property type="evidence" value="ECO:0007669"/>
    <property type="project" value="InterPro"/>
</dbReference>
<evidence type="ECO:0000259" key="6">
    <source>
        <dbReference type="Pfam" id="PF00675"/>
    </source>
</evidence>
<dbReference type="AlphaFoldDB" id="A0A831VP95"/>
<dbReference type="EMBL" id="DRGL01000046">
    <property type="protein sequence ID" value="HEA21766.1"/>
    <property type="molecule type" value="Genomic_DNA"/>
</dbReference>
<organism evidence="8">
    <name type="scientific">Pricia antarctica</name>
    <dbReference type="NCBI Taxonomy" id="641691"/>
    <lineage>
        <taxon>Bacteria</taxon>
        <taxon>Pseudomonadati</taxon>
        <taxon>Bacteroidota</taxon>
        <taxon>Flavobacteriia</taxon>
        <taxon>Flavobacteriales</taxon>
        <taxon>Flavobacteriaceae</taxon>
        <taxon>Pricia</taxon>
    </lineage>
</organism>
<evidence type="ECO:0000256" key="3">
    <source>
        <dbReference type="ARBA" id="ARBA00022801"/>
    </source>
</evidence>
<dbReference type="Proteomes" id="UP000886191">
    <property type="component" value="Unassembled WGS sequence"/>
</dbReference>
<dbReference type="Pfam" id="PF05193">
    <property type="entry name" value="Peptidase_M16_C"/>
    <property type="match status" value="1"/>
</dbReference>
<dbReference type="InterPro" id="IPR011249">
    <property type="entry name" value="Metalloenz_LuxS/M16"/>
</dbReference>
<dbReference type="Gene3D" id="3.30.830.10">
    <property type="entry name" value="Metalloenzyme, LuxS/M16 peptidase-like"/>
    <property type="match status" value="2"/>
</dbReference>
<comment type="caution">
    <text evidence="8">The sequence shown here is derived from an EMBL/GenBank/DDBJ whole genome shotgun (WGS) entry which is preliminary data.</text>
</comment>
<dbReference type="GO" id="GO:0008237">
    <property type="term" value="F:metallopeptidase activity"/>
    <property type="evidence" value="ECO:0007669"/>
    <property type="project" value="UniProtKB-KW"/>
</dbReference>
<dbReference type="PANTHER" id="PTHR43690">
    <property type="entry name" value="NARDILYSIN"/>
    <property type="match status" value="1"/>
</dbReference>
<feature type="domain" description="Peptidase M16 C-terminal" evidence="7">
    <location>
        <begin position="204"/>
        <end position="383"/>
    </location>
</feature>
<dbReference type="PROSITE" id="PS51257">
    <property type="entry name" value="PROKAR_LIPOPROTEIN"/>
    <property type="match status" value="1"/>
</dbReference>
<gene>
    <name evidence="8" type="ORF">ENH87_12730</name>
</gene>
<evidence type="ECO:0000259" key="7">
    <source>
        <dbReference type="Pfam" id="PF05193"/>
    </source>
</evidence>
<protein>
    <submittedName>
        <fullName evidence="8">Insulinase family protein</fullName>
    </submittedName>
</protein>
<keyword evidence="3" id="KW-0378">Hydrolase</keyword>
<sequence length="463" mass="52938">MKKIYKQFFLISIAFLAFSCAKEEEKKEEKAKFEVPVDYYTLDNGLKVILSQDKTSPTSIVAVYYNIGFRIEPKDKTGFAHLFEHMMFQGSKNLGKMEFVKLIQENGGILNGSTRFDFTNYFEIVPSHKLETMLWAEADRMRGLDITQDNLTNQQGVVKNEVKVNVLNQPYGGFPWLDMPQYANENWYNAHNFYGDLEDLDAANLEDVADFFKTYYSPNNAALSIVGDFEVEQTKKWVEKYFGNIPSAELPPQPDISEMKQQKEKKFVKDDALANKPAIALAYHMPKRNSPEYYAMGLLDQILLQGDDGLLVQKLEKEKGYTSQVSGGINYLGNMFNYKGPMLWMYDLTYDNDTSQQDILAAVEEVMVSAKKTITQETIDRAVIKIRSQLYDDIGGTFGLGRADLLASFALFDDDPQRINTLEEEFKKITPEIVKQTIDEYLVDTNRTILTVNPLLAENTKNQ</sequence>
<evidence type="ECO:0000256" key="5">
    <source>
        <dbReference type="ARBA" id="ARBA00023049"/>
    </source>
</evidence>
<keyword evidence="2" id="KW-0645">Protease</keyword>
<dbReference type="InterPro" id="IPR011765">
    <property type="entry name" value="Pept_M16_N"/>
</dbReference>
<feature type="domain" description="Peptidase M16 N-terminal" evidence="6">
    <location>
        <begin position="48"/>
        <end position="166"/>
    </location>
</feature>
<dbReference type="InterPro" id="IPR050626">
    <property type="entry name" value="Peptidase_M16"/>
</dbReference>
<proteinExistence type="inferred from homology"/>
<comment type="similarity">
    <text evidence="1">Belongs to the peptidase M16 family.</text>
</comment>
<dbReference type="Pfam" id="PF00675">
    <property type="entry name" value="Peptidase_M16"/>
    <property type="match status" value="1"/>
</dbReference>
<keyword evidence="5" id="KW-0482">Metalloprotease</keyword>
<evidence type="ECO:0000256" key="4">
    <source>
        <dbReference type="ARBA" id="ARBA00022833"/>
    </source>
</evidence>
<evidence type="ECO:0000313" key="8">
    <source>
        <dbReference type="EMBL" id="HEA21766.1"/>
    </source>
</evidence>
<name>A0A831VP95_9FLAO</name>
<accession>A0A831VP95</accession>
<evidence type="ECO:0000256" key="2">
    <source>
        <dbReference type="ARBA" id="ARBA00022670"/>
    </source>
</evidence>
<reference evidence="8" key="1">
    <citation type="journal article" date="2020" name="mSystems">
        <title>Genome- and Community-Level Interaction Insights into Carbon Utilization and Element Cycling Functions of Hydrothermarchaeota in Hydrothermal Sediment.</title>
        <authorList>
            <person name="Zhou Z."/>
            <person name="Liu Y."/>
            <person name="Xu W."/>
            <person name="Pan J."/>
            <person name="Luo Z.H."/>
            <person name="Li M."/>
        </authorList>
    </citation>
    <scope>NUCLEOTIDE SEQUENCE [LARGE SCALE GENOMIC DNA]</scope>
    <source>
        <strain evidence="8">HyVt-345</strain>
    </source>
</reference>
<keyword evidence="4" id="KW-0862">Zinc</keyword>
<dbReference type="PANTHER" id="PTHR43690:SF17">
    <property type="entry name" value="PROTEIN YHJJ"/>
    <property type="match status" value="1"/>
</dbReference>
<evidence type="ECO:0000256" key="1">
    <source>
        <dbReference type="ARBA" id="ARBA00007261"/>
    </source>
</evidence>
<dbReference type="SUPFAM" id="SSF63411">
    <property type="entry name" value="LuxS/MPP-like metallohydrolase"/>
    <property type="match status" value="2"/>
</dbReference>
<dbReference type="GO" id="GO:0006508">
    <property type="term" value="P:proteolysis"/>
    <property type="evidence" value="ECO:0007669"/>
    <property type="project" value="UniProtKB-KW"/>
</dbReference>
<dbReference type="InterPro" id="IPR007863">
    <property type="entry name" value="Peptidase_M16_C"/>
</dbReference>